<evidence type="ECO:0000313" key="1">
    <source>
        <dbReference type="EMBL" id="GGM04815.1"/>
    </source>
</evidence>
<accession>A0A917WH81</accession>
<name>A0A917WH81_9ACTN</name>
<dbReference type="InterPro" id="IPR029063">
    <property type="entry name" value="SAM-dependent_MTases_sf"/>
</dbReference>
<gene>
    <name evidence="1" type="ORF">GCM10011594_26320</name>
</gene>
<dbReference type="EMBL" id="BMNA01000004">
    <property type="protein sequence ID" value="GGM04815.1"/>
    <property type="molecule type" value="Genomic_DNA"/>
</dbReference>
<dbReference type="AlphaFoldDB" id="A0A917WH81"/>
<sequence length="333" mass="33531">MTALAVALRDVATPPVRAAAHRVLGELGIDLRADLGQLDRTGLARRLAGSVRQAARLLGESTGRTAQDWDGAVAGYAGATRDVARVLLDRGLPVMRGLAESLSGPGARVLEVGAGVGDLAAELVARWPRLTAMSVESVPQESVPQESVSQPRPARVPAGAVAASRDGATGSAHGADGVHAVDGAHSADGAYNADGVLRAGGAATPAAGAAGDGVAASPIAGQAFDLVWFRPPAGSREAVRAALQRAARVVRPGGWLALGHTEPAPDAGDDRDDAISGFKAAASADAVIDRDEAHRLLADADLSDVADLPAAAGAPAVTVGRRRAAPSPRRPLD</sequence>
<dbReference type="SUPFAM" id="SSF53335">
    <property type="entry name" value="S-adenosyl-L-methionine-dependent methyltransferases"/>
    <property type="match status" value="1"/>
</dbReference>
<reference evidence="1" key="1">
    <citation type="journal article" date="2014" name="Int. J. Syst. Evol. Microbiol.">
        <title>Complete genome sequence of Corynebacterium casei LMG S-19264T (=DSM 44701T), isolated from a smear-ripened cheese.</title>
        <authorList>
            <consortium name="US DOE Joint Genome Institute (JGI-PGF)"/>
            <person name="Walter F."/>
            <person name="Albersmeier A."/>
            <person name="Kalinowski J."/>
            <person name="Ruckert C."/>
        </authorList>
    </citation>
    <scope>NUCLEOTIDE SEQUENCE</scope>
    <source>
        <strain evidence="1">CGMCC 4.7308</strain>
    </source>
</reference>
<dbReference type="Proteomes" id="UP000655208">
    <property type="component" value="Unassembled WGS sequence"/>
</dbReference>
<proteinExistence type="predicted"/>
<organism evidence="1 2">
    <name type="scientific">Nakamurella endophytica</name>
    <dbReference type="NCBI Taxonomy" id="1748367"/>
    <lineage>
        <taxon>Bacteria</taxon>
        <taxon>Bacillati</taxon>
        <taxon>Actinomycetota</taxon>
        <taxon>Actinomycetes</taxon>
        <taxon>Nakamurellales</taxon>
        <taxon>Nakamurellaceae</taxon>
        <taxon>Nakamurella</taxon>
    </lineage>
</organism>
<dbReference type="Pfam" id="PF13489">
    <property type="entry name" value="Methyltransf_23"/>
    <property type="match status" value="1"/>
</dbReference>
<reference evidence="1" key="2">
    <citation type="submission" date="2020-09" db="EMBL/GenBank/DDBJ databases">
        <authorList>
            <person name="Sun Q."/>
            <person name="Zhou Y."/>
        </authorList>
    </citation>
    <scope>NUCLEOTIDE SEQUENCE</scope>
    <source>
        <strain evidence="1">CGMCC 4.7308</strain>
    </source>
</reference>
<protein>
    <submittedName>
        <fullName evidence="1">Uncharacterized protein</fullName>
    </submittedName>
</protein>
<keyword evidence="2" id="KW-1185">Reference proteome</keyword>
<evidence type="ECO:0000313" key="2">
    <source>
        <dbReference type="Proteomes" id="UP000655208"/>
    </source>
</evidence>
<dbReference type="Gene3D" id="3.40.50.150">
    <property type="entry name" value="Vaccinia Virus protein VP39"/>
    <property type="match status" value="1"/>
</dbReference>
<comment type="caution">
    <text evidence="1">The sequence shown here is derived from an EMBL/GenBank/DDBJ whole genome shotgun (WGS) entry which is preliminary data.</text>
</comment>